<keyword evidence="3" id="KW-0670">Pyruvate</keyword>
<dbReference type="InterPro" id="IPR011894">
    <property type="entry name" value="PorC_KorC"/>
</dbReference>
<dbReference type="Proteomes" id="UP000178526">
    <property type="component" value="Unassembled WGS sequence"/>
</dbReference>
<evidence type="ECO:0000259" key="2">
    <source>
        <dbReference type="Pfam" id="PF01558"/>
    </source>
</evidence>
<dbReference type="EMBL" id="MGDB01000056">
    <property type="protein sequence ID" value="OGL42112.1"/>
    <property type="molecule type" value="Genomic_DNA"/>
</dbReference>
<comment type="caution">
    <text evidence="3">The sequence shown here is derived from an EMBL/GenBank/DDBJ whole genome shotgun (WGS) entry which is preliminary data.</text>
</comment>
<dbReference type="SUPFAM" id="SSF53323">
    <property type="entry name" value="Pyruvate-ferredoxin oxidoreductase, PFOR, domain III"/>
    <property type="match status" value="1"/>
</dbReference>
<dbReference type="NCBIfam" id="TIGR02175">
    <property type="entry name" value="PorC_KorC"/>
    <property type="match status" value="1"/>
</dbReference>
<reference evidence="3 4" key="1">
    <citation type="journal article" date="2016" name="Nat. Commun.">
        <title>Thousands of microbial genomes shed light on interconnected biogeochemical processes in an aquifer system.</title>
        <authorList>
            <person name="Anantharaman K."/>
            <person name="Brown C.T."/>
            <person name="Hug L.A."/>
            <person name="Sharon I."/>
            <person name="Castelle C.J."/>
            <person name="Probst A.J."/>
            <person name="Thomas B.C."/>
            <person name="Singh A."/>
            <person name="Wilkins M.J."/>
            <person name="Karaoz U."/>
            <person name="Brodie E.L."/>
            <person name="Williams K.H."/>
            <person name="Hubbard S.S."/>
            <person name="Banfield J.F."/>
        </authorList>
    </citation>
    <scope>NUCLEOTIDE SEQUENCE [LARGE SCALE GENOMIC DNA]</scope>
</reference>
<name>A0A1F7RKP9_9BACT</name>
<sequence>MSEYIEVRWHARAGQGAVTAAKALAEAATTGGKFVQAFPEYGPERMGAPLRAYNRISDKPISIYCQVTNPNIVVVIDQTLLAGVDVTEGVAEDGVYIINTERTVDEIRKSLNLKNEKAKVYVVDATKISLETIGRPIPNTPILGAIAKVTNFVKIENIKNEIETTFGKKFGKKVVEANHLAIERAYKEVKGG</sequence>
<evidence type="ECO:0000313" key="3">
    <source>
        <dbReference type="EMBL" id="OGL42112.1"/>
    </source>
</evidence>
<dbReference type="Pfam" id="PF01558">
    <property type="entry name" value="POR"/>
    <property type="match status" value="1"/>
</dbReference>
<dbReference type="GO" id="GO:0016625">
    <property type="term" value="F:oxidoreductase activity, acting on the aldehyde or oxo group of donors, iron-sulfur protein as acceptor"/>
    <property type="evidence" value="ECO:0007669"/>
    <property type="project" value="InterPro"/>
</dbReference>
<accession>A0A1F7RKP9</accession>
<gene>
    <name evidence="3" type="ORF">A2042_09460</name>
</gene>
<dbReference type="PANTHER" id="PTHR43366:SF1">
    <property type="entry name" value="PYRUVATE SYNTHASE SUBUNIT PORC"/>
    <property type="match status" value="1"/>
</dbReference>
<dbReference type="Gene3D" id="3.40.920.10">
    <property type="entry name" value="Pyruvate-ferredoxin oxidoreductase, PFOR, domain III"/>
    <property type="match status" value="1"/>
</dbReference>
<dbReference type="InterPro" id="IPR051626">
    <property type="entry name" value="Oxidoreductase_gamma_subunit"/>
</dbReference>
<proteinExistence type="predicted"/>
<dbReference type="InterPro" id="IPR019752">
    <property type="entry name" value="Pyrv/ketoisovalerate_OxRed_cat"/>
</dbReference>
<keyword evidence="1" id="KW-0560">Oxidoreductase</keyword>
<evidence type="ECO:0000313" key="4">
    <source>
        <dbReference type="Proteomes" id="UP000178526"/>
    </source>
</evidence>
<protein>
    <submittedName>
        <fullName evidence="3">Pyruvate synthase</fullName>
    </submittedName>
</protein>
<dbReference type="InterPro" id="IPR002869">
    <property type="entry name" value="Pyrv_flavodox_OxRed_cen"/>
</dbReference>
<dbReference type="PANTHER" id="PTHR43366">
    <property type="entry name" value="PYRUVATE SYNTHASE SUBUNIT PORC"/>
    <property type="match status" value="1"/>
</dbReference>
<organism evidence="3 4">
    <name type="scientific">Candidatus Schekmanbacteria bacterium GWA2_38_11</name>
    <dbReference type="NCBI Taxonomy" id="1817876"/>
    <lineage>
        <taxon>Bacteria</taxon>
        <taxon>Candidatus Schekmaniibacteriota</taxon>
    </lineage>
</organism>
<dbReference type="AlphaFoldDB" id="A0A1F7RKP9"/>
<feature type="domain" description="Pyruvate/ketoisovalerate oxidoreductase catalytic" evidence="2">
    <location>
        <begin position="13"/>
        <end position="186"/>
    </location>
</feature>
<evidence type="ECO:0000256" key="1">
    <source>
        <dbReference type="ARBA" id="ARBA00023002"/>
    </source>
</evidence>